<keyword evidence="1" id="KW-0472">Membrane</keyword>
<dbReference type="EMBL" id="JBBYXI010000001">
    <property type="protein sequence ID" value="MEN3929664.1"/>
    <property type="molecule type" value="Genomic_DNA"/>
</dbReference>
<organism evidence="3 4">
    <name type="scientific">Hohaiivirga grylli</name>
    <dbReference type="NCBI Taxonomy" id="3133970"/>
    <lineage>
        <taxon>Bacteria</taxon>
        <taxon>Pseudomonadati</taxon>
        <taxon>Pseudomonadota</taxon>
        <taxon>Alphaproteobacteria</taxon>
        <taxon>Hyphomicrobiales</taxon>
        <taxon>Methylobacteriaceae</taxon>
        <taxon>Hohaiivirga</taxon>
    </lineage>
</organism>
<evidence type="ECO:0000256" key="1">
    <source>
        <dbReference type="SAM" id="Phobius"/>
    </source>
</evidence>
<feature type="domain" description="NAD-dependent epimerase/dehydratase" evidence="2">
    <location>
        <begin position="11"/>
        <end position="220"/>
    </location>
</feature>
<keyword evidence="4" id="KW-1185">Reference proteome</keyword>
<evidence type="ECO:0000313" key="3">
    <source>
        <dbReference type="EMBL" id="MEN3929664.1"/>
    </source>
</evidence>
<dbReference type="SUPFAM" id="SSF51735">
    <property type="entry name" value="NAD(P)-binding Rossmann-fold domains"/>
    <property type="match status" value="1"/>
</dbReference>
<name>A0ABV0BFA6_9HYPH</name>
<dbReference type="Pfam" id="PF01370">
    <property type="entry name" value="Epimerase"/>
    <property type="match status" value="1"/>
</dbReference>
<protein>
    <submittedName>
        <fullName evidence="3">NAD-dependent epimerase/dehydratase family protein</fullName>
    </submittedName>
</protein>
<dbReference type="Gene3D" id="3.40.50.720">
    <property type="entry name" value="NAD(P)-binding Rossmann-like Domain"/>
    <property type="match status" value="1"/>
</dbReference>
<dbReference type="PANTHER" id="PTHR43245:SF58">
    <property type="entry name" value="BLL5923 PROTEIN"/>
    <property type="match status" value="1"/>
</dbReference>
<dbReference type="InterPro" id="IPR050177">
    <property type="entry name" value="Lipid_A_modif_metabolic_enz"/>
</dbReference>
<keyword evidence="1" id="KW-1133">Transmembrane helix</keyword>
<dbReference type="InterPro" id="IPR036291">
    <property type="entry name" value="NAD(P)-bd_dom_sf"/>
</dbReference>
<feature type="transmembrane region" description="Helical" evidence="1">
    <location>
        <begin position="6"/>
        <end position="25"/>
    </location>
</feature>
<evidence type="ECO:0000259" key="2">
    <source>
        <dbReference type="Pfam" id="PF01370"/>
    </source>
</evidence>
<dbReference type="PANTHER" id="PTHR43245">
    <property type="entry name" value="BIFUNCTIONAL POLYMYXIN RESISTANCE PROTEIN ARNA"/>
    <property type="match status" value="1"/>
</dbReference>
<evidence type="ECO:0000313" key="4">
    <source>
        <dbReference type="Proteomes" id="UP001418637"/>
    </source>
</evidence>
<sequence length="315" mass="33749">MPNRIASGGLIALTGATGFIGQFLLKDMIRRGYRVRVLLRRPVNLHLEADSAIIGDLTHPQNMAEALQGVDAVIHSAGLAHAMSGMPEADYRAINTDATANLAQAAEKAGVRRFIFLSSIRAQSGPVSPTIIHDTSPALPTDAYGRSKLAAEQALAQTNIDWAALRPVLVYGNGVKGNMATLARLARSQWHLPLGGIQAKRSLLSVENLADAIDFLLRTEKPLRQSMIVADNEPLTIGEMIAAMRSGLNRPAGLIPVPEFLLKLGCRALGKQEAFERIAGSLVVDASTLRELGWQPPITTQSALAEMSKHFASDA</sequence>
<dbReference type="InterPro" id="IPR001509">
    <property type="entry name" value="Epimerase_deHydtase"/>
</dbReference>
<dbReference type="Proteomes" id="UP001418637">
    <property type="component" value="Unassembled WGS sequence"/>
</dbReference>
<keyword evidence="1" id="KW-0812">Transmembrane</keyword>
<gene>
    <name evidence="3" type="ORF">WJT86_01150</name>
</gene>
<dbReference type="RefSeq" id="WP_346335660.1">
    <property type="nucleotide sequence ID" value="NZ_JBBYXI010000001.1"/>
</dbReference>
<comment type="caution">
    <text evidence="3">The sequence shown here is derived from an EMBL/GenBank/DDBJ whole genome shotgun (WGS) entry which is preliminary data.</text>
</comment>
<accession>A0ABV0BFA6</accession>
<reference evidence="3 4" key="1">
    <citation type="submission" date="2024-04" db="EMBL/GenBank/DDBJ databases">
        <title>A novel species isolated from cricket.</title>
        <authorList>
            <person name="Wang H.-C."/>
        </authorList>
    </citation>
    <scope>NUCLEOTIDE SEQUENCE [LARGE SCALE GENOMIC DNA]</scope>
    <source>
        <strain evidence="3 4">WL0021</strain>
    </source>
</reference>
<proteinExistence type="predicted"/>